<proteinExistence type="predicted"/>
<gene>
    <name evidence="2" type="ORF">B0T17DRAFT_137502</name>
</gene>
<keyword evidence="3" id="KW-1185">Reference proteome</keyword>
<dbReference type="InterPro" id="IPR002575">
    <property type="entry name" value="Aminoglycoside_PTrfase"/>
</dbReference>
<accession>A0AA39TZZ6</accession>
<evidence type="ECO:0000313" key="2">
    <source>
        <dbReference type="EMBL" id="KAK0609378.1"/>
    </source>
</evidence>
<evidence type="ECO:0000259" key="1">
    <source>
        <dbReference type="Pfam" id="PF01636"/>
    </source>
</evidence>
<dbReference type="Pfam" id="PF01636">
    <property type="entry name" value="APH"/>
    <property type="match status" value="1"/>
</dbReference>
<dbReference type="EMBL" id="JAULSR010000014">
    <property type="protein sequence ID" value="KAK0609378.1"/>
    <property type="molecule type" value="Genomic_DNA"/>
</dbReference>
<feature type="domain" description="Aminoglycoside phosphotransferase" evidence="1">
    <location>
        <begin position="160"/>
        <end position="235"/>
    </location>
</feature>
<sequence>MAPDIAALSRMQIARFFQQNNSVTREQCDAEAQRLTSQSVTATLSQGGTSYTVEGGHVIVQFRVPHSTLDMGLLQSIEHTYPGFVPHHEYQGRFGQLSVYTMNNIGGVCMYLARDKLLSNDSYLLKVTLDDYASRFFASAFYNTPTMMARPDPAQLLSKYLSQLEQLRSELPPRFRPTLDRLIPQVSDLFAEGWPLVLNHTDLLENNIHVDPATGSITGICDWRETEVSPFGMSLGGVEVMLGVPVTARSAWRYHHNHGELRDYFWTQFYCHLGGASDEQKRRIQTARLAGLFLTYAFEYGSPATEESSDLRILGELILE</sequence>
<protein>
    <recommendedName>
        <fullName evidence="1">Aminoglycoside phosphotransferase domain-containing protein</fullName>
    </recommendedName>
</protein>
<organism evidence="2 3">
    <name type="scientific">Bombardia bombarda</name>
    <dbReference type="NCBI Taxonomy" id="252184"/>
    <lineage>
        <taxon>Eukaryota</taxon>
        <taxon>Fungi</taxon>
        <taxon>Dikarya</taxon>
        <taxon>Ascomycota</taxon>
        <taxon>Pezizomycotina</taxon>
        <taxon>Sordariomycetes</taxon>
        <taxon>Sordariomycetidae</taxon>
        <taxon>Sordariales</taxon>
        <taxon>Lasiosphaeriaceae</taxon>
        <taxon>Bombardia</taxon>
    </lineage>
</organism>
<dbReference type="InterPro" id="IPR011009">
    <property type="entry name" value="Kinase-like_dom_sf"/>
</dbReference>
<comment type="caution">
    <text evidence="2">The sequence shown here is derived from an EMBL/GenBank/DDBJ whole genome shotgun (WGS) entry which is preliminary data.</text>
</comment>
<reference evidence="2" key="1">
    <citation type="submission" date="2023-06" db="EMBL/GenBank/DDBJ databases">
        <title>Genome-scale phylogeny and comparative genomics of the fungal order Sordariales.</title>
        <authorList>
            <consortium name="Lawrence Berkeley National Laboratory"/>
            <person name="Hensen N."/>
            <person name="Bonometti L."/>
            <person name="Westerberg I."/>
            <person name="Brannstrom I.O."/>
            <person name="Guillou S."/>
            <person name="Cros-Aarteil S."/>
            <person name="Calhoun S."/>
            <person name="Haridas S."/>
            <person name="Kuo A."/>
            <person name="Mondo S."/>
            <person name="Pangilinan J."/>
            <person name="Riley R."/>
            <person name="LaButti K."/>
            <person name="Andreopoulos B."/>
            <person name="Lipzen A."/>
            <person name="Chen C."/>
            <person name="Yanf M."/>
            <person name="Daum C."/>
            <person name="Ng V."/>
            <person name="Clum A."/>
            <person name="Steindorff A."/>
            <person name="Ohm R."/>
            <person name="Martin F."/>
            <person name="Silar P."/>
            <person name="Natvig D."/>
            <person name="Lalanne C."/>
            <person name="Gautier V."/>
            <person name="Ament-velasquez S.L."/>
            <person name="Kruys A."/>
            <person name="Hutchinson M.I."/>
            <person name="Powell A.J."/>
            <person name="Barry K."/>
            <person name="Miller A.N."/>
            <person name="Grigoriev I.V."/>
            <person name="Debuchy R."/>
            <person name="Gladieux P."/>
            <person name="Thoren M.H."/>
            <person name="Johannesson H."/>
        </authorList>
    </citation>
    <scope>NUCLEOTIDE SEQUENCE</scope>
    <source>
        <strain evidence="2">SMH3391-2</strain>
    </source>
</reference>
<dbReference type="Gene3D" id="3.90.1200.10">
    <property type="match status" value="1"/>
</dbReference>
<dbReference type="AlphaFoldDB" id="A0AA39TZZ6"/>
<evidence type="ECO:0000313" key="3">
    <source>
        <dbReference type="Proteomes" id="UP001174934"/>
    </source>
</evidence>
<dbReference type="SUPFAM" id="SSF56112">
    <property type="entry name" value="Protein kinase-like (PK-like)"/>
    <property type="match status" value="1"/>
</dbReference>
<dbReference type="Proteomes" id="UP001174934">
    <property type="component" value="Unassembled WGS sequence"/>
</dbReference>
<name>A0AA39TZZ6_9PEZI</name>